<feature type="binding site" evidence="10">
    <location>
        <position position="236"/>
    </location>
    <ligand>
        <name>Ca(2+)</name>
        <dbReference type="ChEBI" id="CHEBI:29108"/>
        <label>1</label>
    </ligand>
</feature>
<dbReference type="Pfam" id="PF00045">
    <property type="entry name" value="Hemopexin"/>
    <property type="match status" value="2"/>
</dbReference>
<comment type="cofactor">
    <cofactor evidence="10">
        <name>Zn(2+)</name>
        <dbReference type="ChEBI" id="CHEBI:29105"/>
    </cofactor>
    <text evidence="10">Binds 2 Zn(2+) ions per subunit.</text>
</comment>
<keyword evidence="8" id="KW-0865">Zymogen</keyword>
<dbReference type="PRINTS" id="PR00138">
    <property type="entry name" value="MATRIXIN"/>
</dbReference>
<evidence type="ECO:0000256" key="12">
    <source>
        <dbReference type="SAM" id="MobiDB-lite"/>
    </source>
</evidence>
<feature type="binding site" evidence="10">
    <location>
        <position position="338"/>
    </location>
    <ligand>
        <name>Ca(2+)</name>
        <dbReference type="ChEBI" id="CHEBI:29108"/>
        <label>4</label>
    </ligand>
</feature>
<evidence type="ECO:0000256" key="10">
    <source>
        <dbReference type="PIRSR" id="PIRSR621190-2"/>
    </source>
</evidence>
<dbReference type="InterPro" id="IPR006026">
    <property type="entry name" value="Peptidase_Metallo"/>
</dbReference>
<dbReference type="GO" id="GO:0008270">
    <property type="term" value="F:zinc ion binding"/>
    <property type="evidence" value="ECO:0007669"/>
    <property type="project" value="InterPro"/>
</dbReference>
<feature type="transmembrane region" description="Helical" evidence="13">
    <location>
        <begin position="21"/>
        <end position="45"/>
    </location>
</feature>
<dbReference type="InterPro" id="IPR000585">
    <property type="entry name" value="Hemopexin-like_dom"/>
</dbReference>
<keyword evidence="3 10" id="KW-0479">Metal-binding</keyword>
<evidence type="ECO:0000256" key="8">
    <source>
        <dbReference type="ARBA" id="ARBA00023145"/>
    </source>
</evidence>
<comment type="cofactor">
    <cofactor evidence="10">
        <name>Ca(2+)</name>
        <dbReference type="ChEBI" id="CHEBI:29108"/>
    </cofactor>
    <text evidence="10">Can bind about 5 Ca(2+) ions per subunit.</text>
</comment>
<dbReference type="Gene3D" id="2.110.10.10">
    <property type="entry name" value="Hemopexin-like domain"/>
    <property type="match status" value="1"/>
</dbReference>
<comment type="caution">
    <text evidence="15">The sequence shown here is derived from an EMBL/GenBank/DDBJ whole genome shotgun (WGS) entry which is preliminary data.</text>
</comment>
<feature type="binding site" evidence="10">
    <location>
        <position position="260"/>
    </location>
    <ligand>
        <name>Zn(2+)</name>
        <dbReference type="ChEBI" id="CHEBI:29105"/>
        <label>2</label>
        <note>catalytic</note>
    </ligand>
</feature>
<dbReference type="Proteomes" id="UP000285301">
    <property type="component" value="Unassembled WGS sequence"/>
</dbReference>
<dbReference type="GO" id="GO:0030198">
    <property type="term" value="P:extracellular matrix organization"/>
    <property type="evidence" value="ECO:0007669"/>
    <property type="project" value="TreeGrafter"/>
</dbReference>
<feature type="binding site" evidence="10">
    <location>
        <position position="270"/>
    </location>
    <ligand>
        <name>Zn(2+)</name>
        <dbReference type="ChEBI" id="CHEBI:29105"/>
        <label>2</label>
        <note>catalytic</note>
    </ligand>
</feature>
<feature type="domain" description="Peptidase metallopeptidase" evidence="14">
    <location>
        <begin position="141"/>
        <end position="305"/>
    </location>
</feature>
<dbReference type="PROSITE" id="PS51642">
    <property type="entry name" value="HEMOPEXIN_2"/>
    <property type="match status" value="2"/>
</dbReference>
<dbReference type="SMART" id="SM00235">
    <property type="entry name" value="ZnMc"/>
    <property type="match status" value="1"/>
</dbReference>
<keyword evidence="5" id="KW-0378">Hydrolase</keyword>
<feature type="transmembrane region" description="Helical" evidence="13">
    <location>
        <begin position="783"/>
        <end position="805"/>
    </location>
</feature>
<feature type="binding site" evidence="10">
    <location>
        <position position="494"/>
    </location>
    <ligand>
        <name>Ca(2+)</name>
        <dbReference type="ChEBI" id="CHEBI:29108"/>
        <label>4</label>
    </ligand>
</feature>
<keyword evidence="4" id="KW-0677">Repeat</keyword>
<dbReference type="InterPro" id="IPR024079">
    <property type="entry name" value="MetalloPept_cat_dom_sf"/>
</dbReference>
<accession>A0A3S3SPS9</accession>
<sequence>MISIKANELAFNELPKIKINLFIEALASLISIILIRATIFCQIIFDVEHTNISSSDISKLTTFMTRYGYILQSDLEARNVRDSKQFSEAIKQMQQFGNIPVTGVIDNATLALLERKRCGLPDILNDENISELIRKKRYDLYYTKWDRKNLFWSVLNYTKDFSAEKQFRIFTKAFKLWSDASDLTIKYRKNHRKADLVISFYPGNHSCYYPFDAKGAILAHAYFPKTARAGEIHFDDGEDWLDELKYEFGEGIQLYGTTAHEIGHTLGLRHSKVYDALMFPYEKPIPDDYILPYDDTLGIRKLYGPNIALKPFTQQGFTPPPIPTRPTDFTDTCNTSFDAVTELRNEILFFKGKVRKIGKLCSQIYFWRLFANMFLERNIPVEIKMLFDRLPENFSGVDAAYMRPNDREIVFFAGSNYFVYNIDGPKSVFPRHLASLGFASDVQKIDAAMVWGYNNRTYFFKGAKYWRFNEELFKVESDYPRDIAVWKGVPAHVDAAFTYRRNVFISNTTIETVFRRVNSDHYEYRHMSPHTNIKRSVAVKEELLFTNYLAFWILGTIWILCFLFIAVIFMFFSEHHLKIDEIYDGCIASTAYYKYLIKLKFGYHSKWFKSNKAFVMMDLMDSRKLFITRIAIPPEWMATQRCTYIRTKFFKHVKVVMLHVNRFSPLPEIGFIRIAHDSFIPIGQVLQVLVVEIKDLMANTLTSIPIFADIEALGPDRDAKEQVFQALPPISVKQSEEDLNLEGITPFINFAEHSLFFFFYINLNSFFTLFIPNALEFRSAIDVIVNAVCSSFLTFLASLAILLCYRKFVKHYYALNRGIGAWNVIRWIFLIALFSIAAIFGFTSALVLTAAKKTFIKHWIIANALVFVLIVFIYVPSLFVIVYKSGLPVPGKKRYSEGEQIDALIPADFQKKLQSSESKIETLEQMPTERPLVASISQQLLLNKNIGSEPILSQISKLMVQARSKSSLTESKTKQKASKSTFTSRMGEQKMIEEPIAEIQKQSKLSQLKPKQQLIKSNDDVKDTKDQAKLQVSSKQLSLTKLSNKVSGEKAK</sequence>
<dbReference type="InterPro" id="IPR002477">
    <property type="entry name" value="Peptidoglycan-bd-like"/>
</dbReference>
<keyword evidence="13" id="KW-0812">Transmembrane</keyword>
<dbReference type="InterPro" id="IPR033739">
    <property type="entry name" value="M10A_MMP"/>
</dbReference>
<dbReference type="GO" id="GO:0004222">
    <property type="term" value="F:metalloendopeptidase activity"/>
    <property type="evidence" value="ECO:0007669"/>
    <property type="project" value="InterPro"/>
</dbReference>
<feature type="region of interest" description="Disordered" evidence="12">
    <location>
        <begin position="966"/>
        <end position="989"/>
    </location>
</feature>
<keyword evidence="10" id="KW-0106">Calcium</keyword>
<feature type="binding site" evidence="10">
    <location>
        <position position="195"/>
    </location>
    <ligand>
        <name>Ca(2+)</name>
        <dbReference type="ChEBI" id="CHEBI:29108"/>
        <label>2</label>
    </ligand>
</feature>
<feature type="repeat" description="Hemopexin" evidence="11">
    <location>
        <begin position="442"/>
        <end position="490"/>
    </location>
</feature>
<feature type="compositionally biased region" description="Basic and acidic residues" evidence="12">
    <location>
        <begin position="1017"/>
        <end position="1028"/>
    </location>
</feature>
<feature type="binding site" evidence="10">
    <location>
        <position position="235"/>
    </location>
    <ligand>
        <name>Ca(2+)</name>
        <dbReference type="ChEBI" id="CHEBI:29108"/>
        <label>3</label>
    </ligand>
</feature>
<feature type="transmembrane region" description="Helical" evidence="13">
    <location>
        <begin position="825"/>
        <end position="848"/>
    </location>
</feature>
<evidence type="ECO:0000313" key="16">
    <source>
        <dbReference type="Proteomes" id="UP000285301"/>
    </source>
</evidence>
<organism evidence="15 16">
    <name type="scientific">Dinothrombium tinctorium</name>
    <dbReference type="NCBI Taxonomy" id="1965070"/>
    <lineage>
        <taxon>Eukaryota</taxon>
        <taxon>Metazoa</taxon>
        <taxon>Ecdysozoa</taxon>
        <taxon>Arthropoda</taxon>
        <taxon>Chelicerata</taxon>
        <taxon>Arachnida</taxon>
        <taxon>Acari</taxon>
        <taxon>Acariformes</taxon>
        <taxon>Trombidiformes</taxon>
        <taxon>Prostigmata</taxon>
        <taxon>Anystina</taxon>
        <taxon>Parasitengona</taxon>
        <taxon>Trombidioidea</taxon>
        <taxon>Trombidiidae</taxon>
        <taxon>Dinothrombium</taxon>
    </lineage>
</organism>
<keyword evidence="7" id="KW-0482">Metalloprotease</keyword>
<dbReference type="PANTHER" id="PTHR10201:SF308">
    <property type="entry name" value="MATRIX METALLOPROTEINASE 2"/>
    <property type="match status" value="1"/>
</dbReference>
<feature type="binding site" evidence="10">
    <location>
        <position position="398"/>
    </location>
    <ligand>
        <name>Ca(2+)</name>
        <dbReference type="ChEBI" id="CHEBI:29108"/>
        <label>4</label>
    </ligand>
</feature>
<dbReference type="InterPro" id="IPR018487">
    <property type="entry name" value="Hemopexin-like_repeat"/>
</dbReference>
<feature type="transmembrane region" description="Helical" evidence="13">
    <location>
        <begin position="549"/>
        <end position="572"/>
    </location>
</feature>
<evidence type="ECO:0000256" key="6">
    <source>
        <dbReference type="ARBA" id="ARBA00022833"/>
    </source>
</evidence>
<feature type="transmembrane region" description="Helical" evidence="13">
    <location>
        <begin position="860"/>
        <end position="883"/>
    </location>
</feature>
<dbReference type="GO" id="GO:0005615">
    <property type="term" value="C:extracellular space"/>
    <property type="evidence" value="ECO:0007669"/>
    <property type="project" value="TreeGrafter"/>
</dbReference>
<keyword evidence="13" id="KW-0472">Membrane</keyword>
<dbReference type="Gene3D" id="3.40.390.10">
    <property type="entry name" value="Collagenase (Catalytic Domain)"/>
    <property type="match status" value="1"/>
</dbReference>
<evidence type="ECO:0000313" key="15">
    <source>
        <dbReference type="EMBL" id="RWS17240.1"/>
    </source>
</evidence>
<feature type="repeat" description="Hemopexin" evidence="11">
    <location>
        <begin position="394"/>
        <end position="440"/>
    </location>
</feature>
<feature type="transmembrane region" description="Helical" evidence="13">
    <location>
        <begin position="754"/>
        <end position="771"/>
    </location>
</feature>
<evidence type="ECO:0000259" key="14">
    <source>
        <dbReference type="SMART" id="SM00235"/>
    </source>
</evidence>
<evidence type="ECO:0000256" key="4">
    <source>
        <dbReference type="ARBA" id="ARBA00022737"/>
    </source>
</evidence>
<feature type="region of interest" description="Disordered" evidence="12">
    <location>
        <begin position="1001"/>
        <end position="1030"/>
    </location>
</feature>
<dbReference type="STRING" id="1965070.A0A3S3SPS9"/>
<evidence type="ECO:0000256" key="1">
    <source>
        <dbReference type="ARBA" id="ARBA00010370"/>
    </source>
</evidence>
<dbReference type="Pfam" id="PF01471">
    <property type="entry name" value="PG_binding_1"/>
    <property type="match status" value="1"/>
</dbReference>
<gene>
    <name evidence="15" type="ORF">B4U79_00818</name>
</gene>
<keyword evidence="6 10" id="KW-0862">Zinc</keyword>
<dbReference type="InterPro" id="IPR021190">
    <property type="entry name" value="Pept_M10A"/>
</dbReference>
<dbReference type="CDD" id="cd04278">
    <property type="entry name" value="ZnMc_MMP"/>
    <property type="match status" value="1"/>
</dbReference>
<dbReference type="SMART" id="SM00120">
    <property type="entry name" value="HX"/>
    <property type="match status" value="3"/>
</dbReference>
<feature type="binding site" evidence="10">
    <location>
        <position position="205"/>
    </location>
    <ligand>
        <name>Zn(2+)</name>
        <dbReference type="ChEBI" id="CHEBI:29105"/>
        <label>1</label>
    </ligand>
</feature>
<feature type="binding site" evidence="10">
    <location>
        <position position="160"/>
    </location>
    <ligand>
        <name>Ca(2+)</name>
        <dbReference type="ChEBI" id="CHEBI:29108"/>
        <label>1</label>
    </ligand>
</feature>
<feature type="binding site" evidence="10">
    <location>
        <position position="278"/>
    </location>
    <ligand>
        <name>Zn(2+)</name>
        <dbReference type="ChEBI" id="CHEBI:29105"/>
        <label>2</label>
        <note>catalytic</note>
    </ligand>
</feature>
<dbReference type="Pfam" id="PF00413">
    <property type="entry name" value="Peptidase_M10"/>
    <property type="match status" value="1"/>
</dbReference>
<comment type="similarity">
    <text evidence="1">Belongs to the peptidase M10A family.</text>
</comment>
<feature type="binding site" evidence="10">
    <location>
        <position position="448"/>
    </location>
    <ligand>
        <name>Ca(2+)</name>
        <dbReference type="ChEBI" id="CHEBI:29108"/>
        <label>5</label>
    </ligand>
</feature>
<dbReference type="EMBL" id="NCKU01000105">
    <property type="protein sequence ID" value="RWS17240.1"/>
    <property type="molecule type" value="Genomic_DNA"/>
</dbReference>
<feature type="binding site" evidence="10">
    <location>
        <position position="264"/>
    </location>
    <ligand>
        <name>Zn(2+)</name>
        <dbReference type="ChEBI" id="CHEBI:29105"/>
        <label>2</label>
        <note>catalytic</note>
    </ligand>
</feature>
<feature type="binding site" evidence="10">
    <location>
        <position position="233"/>
    </location>
    <ligand>
        <name>Zn(2+)</name>
        <dbReference type="ChEBI" id="CHEBI:29105"/>
        <label>1</label>
    </ligand>
</feature>
<dbReference type="InterPro" id="IPR036365">
    <property type="entry name" value="PGBD-like_sf"/>
</dbReference>
<evidence type="ECO:0000256" key="9">
    <source>
        <dbReference type="PIRSR" id="PIRSR621190-1"/>
    </source>
</evidence>
<feature type="compositionally biased region" description="Low complexity" evidence="12">
    <location>
        <begin position="1001"/>
        <end position="1016"/>
    </location>
</feature>
<evidence type="ECO:0000256" key="3">
    <source>
        <dbReference type="ARBA" id="ARBA00022723"/>
    </source>
</evidence>
<feature type="binding site" evidence="10">
    <location>
        <position position="238"/>
    </location>
    <ligand>
        <name>Ca(2+)</name>
        <dbReference type="ChEBI" id="CHEBI:29108"/>
        <label>3</label>
    </ligand>
</feature>
<reference evidence="15 16" key="1">
    <citation type="journal article" date="2018" name="Gigascience">
        <title>Genomes of trombidid mites reveal novel predicted allergens and laterally-transferred genes associated with secondary metabolism.</title>
        <authorList>
            <person name="Dong X."/>
            <person name="Chaisiri K."/>
            <person name="Xia D."/>
            <person name="Armstrong S.D."/>
            <person name="Fang Y."/>
            <person name="Donnelly M.J."/>
            <person name="Kadowaki T."/>
            <person name="McGarry J.W."/>
            <person name="Darby A.C."/>
            <person name="Makepeace B.L."/>
        </authorList>
    </citation>
    <scope>NUCLEOTIDE SEQUENCE [LARGE SCALE GENOMIC DNA]</scope>
    <source>
        <strain evidence="15">UoL-WK</strain>
    </source>
</reference>
<dbReference type="SUPFAM" id="SSF55486">
    <property type="entry name" value="Metalloproteases ('zincins'), catalytic domain"/>
    <property type="match status" value="1"/>
</dbReference>
<dbReference type="SUPFAM" id="SSF47090">
    <property type="entry name" value="PGBD-like"/>
    <property type="match status" value="1"/>
</dbReference>
<evidence type="ECO:0000256" key="2">
    <source>
        <dbReference type="ARBA" id="ARBA00022670"/>
    </source>
</evidence>
<feature type="binding site" description="in inhibited form" evidence="10">
    <location>
        <position position="118"/>
    </location>
    <ligand>
        <name>Zn(2+)</name>
        <dbReference type="ChEBI" id="CHEBI:29105"/>
        <label>2</label>
        <note>catalytic</note>
    </ligand>
</feature>
<feature type="binding site" evidence="10">
    <location>
        <position position="220"/>
    </location>
    <ligand>
        <name>Zn(2+)</name>
        <dbReference type="ChEBI" id="CHEBI:29105"/>
        <label>1</label>
    </ligand>
</feature>
<keyword evidence="16" id="KW-1185">Reference proteome</keyword>
<dbReference type="AlphaFoldDB" id="A0A3S3SPS9"/>
<evidence type="ECO:0000256" key="5">
    <source>
        <dbReference type="ARBA" id="ARBA00022801"/>
    </source>
</evidence>
<name>A0A3S3SPS9_9ACAR</name>
<evidence type="ECO:0000256" key="11">
    <source>
        <dbReference type="PROSITE-ProRule" id="PRU01011"/>
    </source>
</evidence>
<dbReference type="InterPro" id="IPR036375">
    <property type="entry name" value="Hemopexin-like_dom_sf"/>
</dbReference>
<evidence type="ECO:0000256" key="7">
    <source>
        <dbReference type="ARBA" id="ARBA00023049"/>
    </source>
</evidence>
<dbReference type="GO" id="GO:0006508">
    <property type="term" value="P:proteolysis"/>
    <property type="evidence" value="ECO:0007669"/>
    <property type="project" value="UniProtKB-KW"/>
</dbReference>
<protein>
    <submittedName>
        <fullName evidence="15">Matrix metalloproteinase-16-like protein</fullName>
    </submittedName>
</protein>
<dbReference type="GO" id="GO:0030574">
    <property type="term" value="P:collagen catabolic process"/>
    <property type="evidence" value="ECO:0007669"/>
    <property type="project" value="TreeGrafter"/>
</dbReference>
<feature type="active site" evidence="9">
    <location>
        <position position="261"/>
    </location>
</feature>
<dbReference type="SUPFAM" id="SSF50923">
    <property type="entry name" value="Hemopexin-like domain"/>
    <property type="match status" value="1"/>
</dbReference>
<dbReference type="PANTHER" id="PTHR10201">
    <property type="entry name" value="MATRIX METALLOPROTEINASE"/>
    <property type="match status" value="1"/>
</dbReference>
<dbReference type="CDD" id="cd00094">
    <property type="entry name" value="HX"/>
    <property type="match status" value="1"/>
</dbReference>
<feature type="binding site" evidence="10">
    <location>
        <position position="400"/>
    </location>
    <ligand>
        <name>Ca(2+)</name>
        <dbReference type="ChEBI" id="CHEBI:29108"/>
        <label>5</label>
    </ligand>
</feature>
<dbReference type="InterPro" id="IPR001818">
    <property type="entry name" value="Pept_M10_metallopeptidase"/>
</dbReference>
<feature type="binding site" evidence="10">
    <location>
        <position position="238"/>
    </location>
    <ligand>
        <name>Ca(2+)</name>
        <dbReference type="ChEBI" id="CHEBI:29108"/>
        <label>1</label>
    </ligand>
</feature>
<feature type="binding site" evidence="10">
    <location>
        <position position="212"/>
    </location>
    <ligand>
        <name>Ca(2+)</name>
        <dbReference type="ChEBI" id="CHEBI:29108"/>
        <label>3</label>
    </ligand>
</feature>
<dbReference type="GO" id="GO:0031012">
    <property type="term" value="C:extracellular matrix"/>
    <property type="evidence" value="ECO:0007669"/>
    <property type="project" value="InterPro"/>
</dbReference>
<dbReference type="OrthoDB" id="406838at2759"/>
<evidence type="ECO:0000256" key="13">
    <source>
        <dbReference type="SAM" id="Phobius"/>
    </source>
</evidence>
<keyword evidence="13" id="KW-1133">Transmembrane helix</keyword>
<keyword evidence="2" id="KW-0645">Protease</keyword>
<proteinExistence type="inferred from homology"/>